<dbReference type="SUPFAM" id="SSF103481">
    <property type="entry name" value="Multidrug resistance efflux transporter EmrE"/>
    <property type="match status" value="2"/>
</dbReference>
<keyword evidence="9" id="KW-1185">Reference proteome</keyword>
<feature type="transmembrane region" description="Helical" evidence="6">
    <location>
        <begin position="9"/>
        <end position="29"/>
    </location>
</feature>
<dbReference type="Pfam" id="PF00892">
    <property type="entry name" value="EamA"/>
    <property type="match status" value="2"/>
</dbReference>
<gene>
    <name evidence="8" type="ORF">QEZ52_21165</name>
</gene>
<geneLocation type="plasmid" evidence="8 9">
    <name>unnamed4</name>
</geneLocation>
<feature type="transmembrane region" description="Helical" evidence="6">
    <location>
        <begin position="41"/>
        <end position="59"/>
    </location>
</feature>
<feature type="transmembrane region" description="Helical" evidence="6">
    <location>
        <begin position="128"/>
        <end position="145"/>
    </location>
</feature>
<reference evidence="8 9" key="1">
    <citation type="submission" date="2023-04" db="EMBL/GenBank/DDBJ databases">
        <title>Complete genome sequence of Alisedimentitalea scapharcae.</title>
        <authorList>
            <person name="Rong J.-C."/>
            <person name="Yi M.-L."/>
            <person name="Zhao Q."/>
        </authorList>
    </citation>
    <scope>NUCLEOTIDE SEQUENCE [LARGE SCALE GENOMIC DNA]</scope>
    <source>
        <strain evidence="8 9">KCTC 42119</strain>
        <plasmid evidence="8 9">unnamed4</plasmid>
    </source>
</reference>
<dbReference type="PANTHER" id="PTHR32322:SF2">
    <property type="entry name" value="EAMA DOMAIN-CONTAINING PROTEIN"/>
    <property type="match status" value="1"/>
</dbReference>
<feature type="domain" description="EamA" evidence="7">
    <location>
        <begin position="11"/>
        <end position="144"/>
    </location>
</feature>
<keyword evidence="8" id="KW-0614">Plasmid</keyword>
<feature type="domain" description="EamA" evidence="7">
    <location>
        <begin position="159"/>
        <end position="290"/>
    </location>
</feature>
<feature type="transmembrane region" description="Helical" evidence="6">
    <location>
        <begin position="186"/>
        <end position="205"/>
    </location>
</feature>
<feature type="transmembrane region" description="Helical" evidence="6">
    <location>
        <begin position="71"/>
        <end position="91"/>
    </location>
</feature>
<feature type="transmembrane region" description="Helical" evidence="6">
    <location>
        <begin position="157"/>
        <end position="174"/>
    </location>
</feature>
<feature type="transmembrane region" description="Helical" evidence="6">
    <location>
        <begin position="217"/>
        <end position="239"/>
    </location>
</feature>
<sequence>MTTPGLSRLFWACAPVVFVLFWAGGYSFAKLGLPHIEPMTMLAVRYGLAVLCLLPLLAIYRPALPRDATHWMLMALSGFLIQCVYFGLAYLAMKQGLAAGTTAIIMALQPALVAALAPLVAEPRGRPVMWVGLGLGFAGVALSVLDNTGNQGVPPSAGLLALGALAGISAATLLEKAHGRRTDPILGGVVQYAVGVCVLTPIALWSETQVINWHPNLIISLAYLIIANSLISISLYVALVQRGNMTQVSTLMYLVPPLALMLAWGLLGEPITLHTVVGFGLCLLGVYIVSRSKVGINHP</sequence>
<feature type="transmembrane region" description="Helical" evidence="6">
    <location>
        <begin position="273"/>
        <end position="290"/>
    </location>
</feature>
<evidence type="ECO:0000256" key="5">
    <source>
        <dbReference type="ARBA" id="ARBA00023136"/>
    </source>
</evidence>
<protein>
    <submittedName>
        <fullName evidence="8">DMT family transporter</fullName>
    </submittedName>
</protein>
<evidence type="ECO:0000256" key="2">
    <source>
        <dbReference type="ARBA" id="ARBA00007362"/>
    </source>
</evidence>
<proteinExistence type="inferred from homology"/>
<evidence type="ECO:0000259" key="7">
    <source>
        <dbReference type="Pfam" id="PF00892"/>
    </source>
</evidence>
<keyword evidence="4 6" id="KW-1133">Transmembrane helix</keyword>
<keyword evidence="3 6" id="KW-0812">Transmembrane</keyword>
<dbReference type="InterPro" id="IPR000620">
    <property type="entry name" value="EamA_dom"/>
</dbReference>
<evidence type="ECO:0000313" key="9">
    <source>
        <dbReference type="Proteomes" id="UP001623232"/>
    </source>
</evidence>
<dbReference type="EMBL" id="CP123585">
    <property type="protein sequence ID" value="WZK91297.1"/>
    <property type="molecule type" value="Genomic_DNA"/>
</dbReference>
<dbReference type="Proteomes" id="UP001623232">
    <property type="component" value="Plasmid unnamed4"/>
</dbReference>
<evidence type="ECO:0000256" key="6">
    <source>
        <dbReference type="SAM" id="Phobius"/>
    </source>
</evidence>
<evidence type="ECO:0000256" key="4">
    <source>
        <dbReference type="ARBA" id="ARBA00022989"/>
    </source>
</evidence>
<name>A0ABZ2Y0V7_9RHOB</name>
<dbReference type="RefSeq" id="WP_406651298.1">
    <property type="nucleotide sequence ID" value="NZ_CP123585.1"/>
</dbReference>
<evidence type="ECO:0000256" key="3">
    <source>
        <dbReference type="ARBA" id="ARBA00022692"/>
    </source>
</evidence>
<comment type="similarity">
    <text evidence="2">Belongs to the EamA transporter family.</text>
</comment>
<dbReference type="PANTHER" id="PTHR32322">
    <property type="entry name" value="INNER MEMBRANE TRANSPORTER"/>
    <property type="match status" value="1"/>
</dbReference>
<feature type="transmembrane region" description="Helical" evidence="6">
    <location>
        <begin position="251"/>
        <end position="267"/>
    </location>
</feature>
<feature type="transmembrane region" description="Helical" evidence="6">
    <location>
        <begin position="97"/>
        <end position="121"/>
    </location>
</feature>
<dbReference type="InterPro" id="IPR050638">
    <property type="entry name" value="AA-Vitamin_Transporters"/>
</dbReference>
<accession>A0ABZ2Y0V7</accession>
<evidence type="ECO:0000256" key="1">
    <source>
        <dbReference type="ARBA" id="ARBA00004141"/>
    </source>
</evidence>
<dbReference type="InterPro" id="IPR037185">
    <property type="entry name" value="EmrE-like"/>
</dbReference>
<organism evidence="8 9">
    <name type="scientific">Aliisedimentitalea scapharcae</name>
    <dbReference type="NCBI Taxonomy" id="1524259"/>
    <lineage>
        <taxon>Bacteria</taxon>
        <taxon>Pseudomonadati</taxon>
        <taxon>Pseudomonadota</taxon>
        <taxon>Alphaproteobacteria</taxon>
        <taxon>Rhodobacterales</taxon>
        <taxon>Roseobacteraceae</taxon>
        <taxon>Aliisedimentitalea</taxon>
    </lineage>
</organism>
<comment type="subcellular location">
    <subcellularLocation>
        <location evidence="1">Membrane</location>
        <topology evidence="1">Multi-pass membrane protein</topology>
    </subcellularLocation>
</comment>
<evidence type="ECO:0000313" key="8">
    <source>
        <dbReference type="EMBL" id="WZK91297.1"/>
    </source>
</evidence>
<keyword evidence="5 6" id="KW-0472">Membrane</keyword>